<dbReference type="CDD" id="cd10447">
    <property type="entry name" value="GIY-YIG_unchar_2"/>
    <property type="match status" value="1"/>
</dbReference>
<proteinExistence type="predicted"/>
<dbReference type="Pfam" id="PF14267">
    <property type="entry name" value="DUF4357"/>
    <property type="match status" value="1"/>
</dbReference>
<dbReference type="RefSeq" id="WP_002839614.1">
    <property type="nucleotide sequence ID" value="NZ_AEDP01000022.1"/>
</dbReference>
<evidence type="ECO:0000313" key="2">
    <source>
        <dbReference type="EMBL" id="EFL54375.1"/>
    </source>
</evidence>
<comment type="caution">
    <text evidence="2">The sequence shown here is derived from an EMBL/GenBank/DDBJ whole genome shotgun (WGS) entry which is preliminary data.</text>
</comment>
<organism evidence="2 3">
    <name type="scientific">Finegoldia magna BVS033A4</name>
    <dbReference type="NCBI Taxonomy" id="866773"/>
    <lineage>
        <taxon>Bacteria</taxon>
        <taxon>Bacillati</taxon>
        <taxon>Bacillota</taxon>
        <taxon>Tissierellia</taxon>
        <taxon>Tissierellales</taxon>
        <taxon>Peptoniphilaceae</taxon>
        <taxon>Finegoldia</taxon>
    </lineage>
</organism>
<gene>
    <name evidence="2" type="ORF">HMPREF9289_1458</name>
</gene>
<dbReference type="EMBL" id="AEDP01000022">
    <property type="protein sequence ID" value="EFL54375.1"/>
    <property type="molecule type" value="Genomic_DNA"/>
</dbReference>
<protein>
    <recommendedName>
        <fullName evidence="1">DUF4357 domain-containing protein</fullName>
    </recommendedName>
</protein>
<name>E1KX39_FINMA</name>
<evidence type="ECO:0000313" key="3">
    <source>
        <dbReference type="Proteomes" id="UP000003807"/>
    </source>
</evidence>
<sequence length="324" mass="37054">MKHSKNFNLFLMDGEVTGRIKCTLSNWTGVAYKIPRSYLDKCKDRQDLKQSGVYFLFGKNDDGTDEVYIGQAGIRKNGEEVLFRVSEHLKDETYFSDTVMLTTQNNSFGPTEISYLENKFTNMAIDVDRYEVRNGNDPNPGNVTEEKESELEDYIDYSKMVLGVLGYKIFVPIVNKELKIEDKIDDEEVLYLSAKTKKSGKSISAKCKRTSEGFVVLKDSMIELIDSKSLSKSIKELRDKCKISNEIIDGKLTKNYLFNSPSYAAMFVLGMSRNGRTEWKTKSGETLKELEEKEMIQTNDRRYSIVVLPFSYILMTVIRGCSNP</sequence>
<accession>E1KX39</accession>
<dbReference type="Proteomes" id="UP000003807">
    <property type="component" value="Unassembled WGS sequence"/>
</dbReference>
<dbReference type="InterPro" id="IPR025579">
    <property type="entry name" value="DUF4357"/>
</dbReference>
<dbReference type="AlphaFoldDB" id="E1KX39"/>
<evidence type="ECO:0000259" key="1">
    <source>
        <dbReference type="Pfam" id="PF14267"/>
    </source>
</evidence>
<reference evidence="2 3" key="1">
    <citation type="submission" date="2010-08" db="EMBL/GenBank/DDBJ databases">
        <authorList>
            <person name="Durkin A.S."/>
            <person name="Madupu R."/>
            <person name="Torralba M."/>
            <person name="Gillis M."/>
            <person name="Methe B."/>
            <person name="Sutton G."/>
            <person name="Nelson K.E."/>
        </authorList>
    </citation>
    <scope>NUCLEOTIDE SEQUENCE [LARGE SCALE GENOMIC DNA]</scope>
    <source>
        <strain evidence="2 3">BVS033A4</strain>
    </source>
</reference>
<feature type="domain" description="DUF4357" evidence="1">
    <location>
        <begin position="251"/>
        <end position="287"/>
    </location>
</feature>